<comment type="caution">
    <text evidence="1">The sequence shown here is derived from an EMBL/GenBank/DDBJ whole genome shotgun (WGS) entry which is preliminary data.</text>
</comment>
<reference evidence="1" key="1">
    <citation type="journal article" date="2013" name="Environ. Microbiol.">
        <title>Microbiota from the distal guts of lean and obese adolescents exhibit partial functional redundancy besides clear differences in community structure.</title>
        <authorList>
            <person name="Ferrer M."/>
            <person name="Ruiz A."/>
            <person name="Lanza F."/>
            <person name="Haange S.B."/>
            <person name="Oberbach A."/>
            <person name="Till H."/>
            <person name="Bargiela R."/>
            <person name="Campoy C."/>
            <person name="Segura M.T."/>
            <person name="Richter M."/>
            <person name="von Bergen M."/>
            <person name="Seifert J."/>
            <person name="Suarez A."/>
        </authorList>
    </citation>
    <scope>NUCLEOTIDE SEQUENCE</scope>
</reference>
<evidence type="ECO:0000313" key="1">
    <source>
        <dbReference type="EMBL" id="EKC50878.1"/>
    </source>
</evidence>
<dbReference type="PRINTS" id="PR00934">
    <property type="entry name" value="XHISDIPTASE"/>
</dbReference>
<gene>
    <name evidence="1" type="ORF">LEA_17680</name>
</gene>
<organism evidence="1">
    <name type="scientific">human gut metagenome</name>
    <dbReference type="NCBI Taxonomy" id="408170"/>
    <lineage>
        <taxon>unclassified sequences</taxon>
        <taxon>metagenomes</taxon>
        <taxon>organismal metagenomes</taxon>
    </lineage>
</organism>
<accession>K1RZP7</accession>
<name>K1RZP7_9ZZZZ</name>
<dbReference type="AlphaFoldDB" id="K1RZP7"/>
<proteinExistence type="predicted"/>
<dbReference type="PANTHER" id="PTHR43501:SF1">
    <property type="entry name" value="CYTOSOL NON-SPECIFIC DIPEPTIDASE"/>
    <property type="match status" value="1"/>
</dbReference>
<protein>
    <submittedName>
        <fullName evidence="1">Aminoacyl-histidine dipeptidase</fullName>
    </submittedName>
</protein>
<dbReference type="FunFam" id="3.40.630.10:FF:000018">
    <property type="entry name" value="Aminoacyl-histidine dipeptidase PepD"/>
    <property type="match status" value="1"/>
</dbReference>
<dbReference type="PANTHER" id="PTHR43501">
    <property type="entry name" value="CYTOSOL NON-SPECIFIC DIPEPTIDASE"/>
    <property type="match status" value="1"/>
</dbReference>
<dbReference type="GO" id="GO:0005829">
    <property type="term" value="C:cytosol"/>
    <property type="evidence" value="ECO:0007669"/>
    <property type="project" value="TreeGrafter"/>
</dbReference>
<sequence>MTEGQSAMAVQEEDAKAFVSLMRLAPNGIYRRNIKMNGFVVVSSNMGVVRTEEDYIMVAVSPRSSVASLQEDTKSRFALLAETFGFEIEYSGEYPGWSYAEESKIRDLFVESYRDLFGSELRLEAIHAGLECGLFSEAIPGLDAIAVGPTLNNVHTPDENAPLDSLESFL</sequence>
<dbReference type="GO" id="GO:0070573">
    <property type="term" value="F:metallodipeptidase activity"/>
    <property type="evidence" value="ECO:0007669"/>
    <property type="project" value="TreeGrafter"/>
</dbReference>
<dbReference type="InterPro" id="IPR001160">
    <property type="entry name" value="Peptidase_M20C"/>
</dbReference>
<dbReference type="EMBL" id="AJWY01012108">
    <property type="protein sequence ID" value="EKC50878.1"/>
    <property type="molecule type" value="Genomic_DNA"/>
</dbReference>
<dbReference type="SUPFAM" id="SSF53187">
    <property type="entry name" value="Zn-dependent exopeptidases"/>
    <property type="match status" value="1"/>
</dbReference>
<dbReference type="GO" id="GO:0006508">
    <property type="term" value="P:proteolysis"/>
    <property type="evidence" value="ECO:0007669"/>
    <property type="project" value="InterPro"/>
</dbReference>
<dbReference type="Gene3D" id="3.40.630.10">
    <property type="entry name" value="Zn peptidases"/>
    <property type="match status" value="1"/>
</dbReference>